<dbReference type="Gene3D" id="3.30.505.20">
    <property type="match status" value="1"/>
</dbReference>
<dbReference type="RefSeq" id="WP_091026128.1">
    <property type="nucleotide sequence ID" value="NZ_BKAE01000008.1"/>
</dbReference>
<feature type="region of interest" description="Disordered" evidence="1">
    <location>
        <begin position="57"/>
        <end position="87"/>
    </location>
</feature>
<organism evidence="3 4">
    <name type="scientific">Nocardioides szechwanensis</name>
    <dbReference type="NCBI Taxonomy" id="1005944"/>
    <lineage>
        <taxon>Bacteria</taxon>
        <taxon>Bacillati</taxon>
        <taxon>Actinomycetota</taxon>
        <taxon>Actinomycetes</taxon>
        <taxon>Propionibacteriales</taxon>
        <taxon>Nocardioidaceae</taxon>
        <taxon>Nocardioides</taxon>
    </lineage>
</organism>
<evidence type="ECO:0000256" key="1">
    <source>
        <dbReference type="SAM" id="MobiDB-lite"/>
    </source>
</evidence>
<evidence type="ECO:0000313" key="4">
    <source>
        <dbReference type="Proteomes" id="UP000199004"/>
    </source>
</evidence>
<dbReference type="AlphaFoldDB" id="A0A1H0HDI6"/>
<feature type="chain" id="PRO_5011719058" evidence="2">
    <location>
        <begin position="28"/>
        <end position="114"/>
    </location>
</feature>
<gene>
    <name evidence="3" type="ORF">SAMN05192576_3546</name>
</gene>
<feature type="signal peptide" evidence="2">
    <location>
        <begin position="1"/>
        <end position="27"/>
    </location>
</feature>
<evidence type="ECO:0000313" key="3">
    <source>
        <dbReference type="EMBL" id="SDO17143.1"/>
    </source>
</evidence>
<accession>A0A1H0HDI6</accession>
<protein>
    <submittedName>
        <fullName evidence="3">Peptidase propeptide and YPEB domain-containing protein</fullName>
    </submittedName>
</protein>
<evidence type="ECO:0000256" key="2">
    <source>
        <dbReference type="SAM" id="SignalP"/>
    </source>
</evidence>
<proteinExistence type="predicted"/>
<keyword evidence="2" id="KW-0732">Signal</keyword>
<reference evidence="3 4" key="1">
    <citation type="submission" date="2016-10" db="EMBL/GenBank/DDBJ databases">
        <authorList>
            <person name="de Groot N.N."/>
        </authorList>
    </citation>
    <scope>NUCLEOTIDE SEQUENCE [LARGE SCALE GENOMIC DNA]</scope>
    <source>
        <strain evidence="3 4">CGMCC 1.11147</strain>
    </source>
</reference>
<keyword evidence="4" id="KW-1185">Reference proteome</keyword>
<dbReference type="Proteomes" id="UP000199004">
    <property type="component" value="Unassembled WGS sequence"/>
</dbReference>
<name>A0A1H0HDI6_9ACTN</name>
<dbReference type="STRING" id="1005944.SAMN05192576_3546"/>
<sequence>MKLTKRTTIVAGLLAVGVVAGAGTAVATQIVDDEAGSTDFTEQQAADATDAALEATGGGTANSVERDSENGATWEVEVTKTDGTTVDVRLDESYEVVVIEGDSEEPDSDGDGDD</sequence>
<dbReference type="EMBL" id="FNIC01000006">
    <property type="protein sequence ID" value="SDO17143.1"/>
    <property type="molecule type" value="Genomic_DNA"/>
</dbReference>
<dbReference type="OrthoDB" id="3790145at2"/>